<evidence type="ECO:0000313" key="4">
    <source>
        <dbReference type="Proteomes" id="UP000284548"/>
    </source>
</evidence>
<evidence type="ECO:0000313" key="6">
    <source>
        <dbReference type="Proteomes" id="UP000286077"/>
    </source>
</evidence>
<dbReference type="EMBL" id="QRKB01000001">
    <property type="protein sequence ID" value="RHH85255.1"/>
    <property type="molecule type" value="Genomic_DNA"/>
</dbReference>
<evidence type="ECO:0000313" key="5">
    <source>
        <dbReference type="Proteomes" id="UP000284990"/>
    </source>
</evidence>
<dbReference type="AlphaFoldDB" id="A0A3R6E5C1"/>
<dbReference type="Proteomes" id="UP000286077">
    <property type="component" value="Unassembled WGS sequence"/>
</dbReference>
<dbReference type="Proteomes" id="UP000284990">
    <property type="component" value="Unassembled WGS sequence"/>
</dbReference>
<sequence length="127" mass="13742">MSKASKLVTDAILGEDTVTIIVNGRAYYVSPPTIIKLVKAAKYLDSFEEGKTLAEVLCMLKNLDDACKALSVFIQGDESISDELSKGTLEEVVNGLQTAYSLISIKDFQTLSILAKSAARMIAKPRP</sequence>
<accession>A0A3R6E5C1</accession>
<comment type="caution">
    <text evidence="3">The sequence shown here is derived from an EMBL/GenBank/DDBJ whole genome shotgun (WGS) entry which is preliminary data.</text>
</comment>
<organism evidence="3 4">
    <name type="scientific">Segatella copri</name>
    <dbReference type="NCBI Taxonomy" id="165179"/>
    <lineage>
        <taxon>Bacteria</taxon>
        <taxon>Pseudomonadati</taxon>
        <taxon>Bacteroidota</taxon>
        <taxon>Bacteroidia</taxon>
        <taxon>Bacteroidales</taxon>
        <taxon>Prevotellaceae</taxon>
        <taxon>Segatella</taxon>
    </lineage>
</organism>
<dbReference type="EMBL" id="QSAQ01000031">
    <property type="protein sequence ID" value="RGW66572.1"/>
    <property type="molecule type" value="Genomic_DNA"/>
</dbReference>
<protein>
    <submittedName>
        <fullName evidence="3">Uncharacterized protein</fullName>
    </submittedName>
</protein>
<name>A0A3R6E5C1_9BACT</name>
<evidence type="ECO:0000313" key="2">
    <source>
        <dbReference type="EMBL" id="RHA86779.1"/>
    </source>
</evidence>
<proteinExistence type="predicted"/>
<dbReference type="EMBL" id="QSFW01000014">
    <property type="protein sequence ID" value="RHA86779.1"/>
    <property type="molecule type" value="Genomic_DNA"/>
</dbReference>
<evidence type="ECO:0000313" key="3">
    <source>
        <dbReference type="EMBL" id="RHH85255.1"/>
    </source>
</evidence>
<reference evidence="4 5" key="1">
    <citation type="submission" date="2018-08" db="EMBL/GenBank/DDBJ databases">
        <title>A genome reference for cultivated species of the human gut microbiota.</title>
        <authorList>
            <person name="Zou Y."/>
            <person name="Xue W."/>
            <person name="Luo G."/>
        </authorList>
    </citation>
    <scope>NUCLEOTIDE SEQUENCE [LARGE SCALE GENOMIC DNA]</scope>
    <source>
        <strain evidence="1 6">AF11-14</strain>
        <strain evidence="3 4">AM16-54</strain>
        <strain evidence="2 5">AM42-23AC</strain>
    </source>
</reference>
<evidence type="ECO:0000313" key="1">
    <source>
        <dbReference type="EMBL" id="RGW66572.1"/>
    </source>
</evidence>
<gene>
    <name evidence="3" type="ORF">DW192_00550</name>
    <name evidence="2" type="ORF">DW916_07900</name>
    <name evidence="1" type="ORF">DWV60_11615</name>
</gene>
<dbReference type="RefSeq" id="WP_118140823.1">
    <property type="nucleotide sequence ID" value="NZ_JAQEAK010000069.1"/>
</dbReference>
<dbReference type="Proteomes" id="UP000284548">
    <property type="component" value="Unassembled WGS sequence"/>
</dbReference>